<organism evidence="3 4">
    <name type="scientific">Parnassius apollo</name>
    <name type="common">Apollo butterfly</name>
    <name type="synonym">Papilio apollo</name>
    <dbReference type="NCBI Taxonomy" id="110799"/>
    <lineage>
        <taxon>Eukaryota</taxon>
        <taxon>Metazoa</taxon>
        <taxon>Ecdysozoa</taxon>
        <taxon>Arthropoda</taxon>
        <taxon>Hexapoda</taxon>
        <taxon>Insecta</taxon>
        <taxon>Pterygota</taxon>
        <taxon>Neoptera</taxon>
        <taxon>Endopterygota</taxon>
        <taxon>Lepidoptera</taxon>
        <taxon>Glossata</taxon>
        <taxon>Ditrysia</taxon>
        <taxon>Papilionoidea</taxon>
        <taxon>Papilionidae</taxon>
        <taxon>Parnassiinae</taxon>
        <taxon>Parnassini</taxon>
        <taxon>Parnassius</taxon>
        <taxon>Parnassius</taxon>
    </lineage>
</organism>
<dbReference type="Proteomes" id="UP000691718">
    <property type="component" value="Unassembled WGS sequence"/>
</dbReference>
<name>A0A8S3X9A4_PARAO</name>
<keyword evidence="1" id="KW-0175">Coiled coil</keyword>
<protein>
    <submittedName>
        <fullName evidence="3">(apollo) hypothetical protein</fullName>
    </submittedName>
</protein>
<dbReference type="AlphaFoldDB" id="A0A8S3X9A4"/>
<proteinExistence type="predicted"/>
<gene>
    <name evidence="3" type="ORF">PAPOLLO_LOCUS15140</name>
</gene>
<dbReference type="OrthoDB" id="8197386at2759"/>
<keyword evidence="4" id="KW-1185">Reference proteome</keyword>
<feature type="compositionally biased region" description="Polar residues" evidence="2">
    <location>
        <begin position="1"/>
        <end position="12"/>
    </location>
</feature>
<evidence type="ECO:0000313" key="3">
    <source>
        <dbReference type="EMBL" id="CAG5008891.1"/>
    </source>
</evidence>
<evidence type="ECO:0000256" key="2">
    <source>
        <dbReference type="SAM" id="MobiDB-lite"/>
    </source>
</evidence>
<reference evidence="3" key="1">
    <citation type="submission" date="2021-04" db="EMBL/GenBank/DDBJ databases">
        <authorList>
            <person name="Tunstrom K."/>
        </authorList>
    </citation>
    <scope>NUCLEOTIDE SEQUENCE</scope>
</reference>
<feature type="region of interest" description="Disordered" evidence="2">
    <location>
        <begin position="1"/>
        <end position="23"/>
    </location>
</feature>
<sequence>MNRTFTPTNSVNIEPRRTKQTDVPTAKNECNVFEMMSEFRLEMKNELDKQIQAYKQLENKFIRSEAEIIKVQSILNVVQEKASKVDFLENKIKIGIEKNERLESRQSATNIKNTREATQLSPVLPKSFASTVKEN</sequence>
<dbReference type="EMBL" id="CAJQZP010001018">
    <property type="protein sequence ID" value="CAG5008891.1"/>
    <property type="molecule type" value="Genomic_DNA"/>
</dbReference>
<evidence type="ECO:0000256" key="1">
    <source>
        <dbReference type="SAM" id="Coils"/>
    </source>
</evidence>
<feature type="coiled-coil region" evidence="1">
    <location>
        <begin position="40"/>
        <end position="105"/>
    </location>
</feature>
<evidence type="ECO:0000313" key="4">
    <source>
        <dbReference type="Proteomes" id="UP000691718"/>
    </source>
</evidence>
<comment type="caution">
    <text evidence="3">The sequence shown here is derived from an EMBL/GenBank/DDBJ whole genome shotgun (WGS) entry which is preliminary data.</text>
</comment>
<accession>A0A8S3X9A4</accession>